<evidence type="ECO:0000256" key="12">
    <source>
        <dbReference type="RuleBase" id="RU003661"/>
    </source>
</evidence>
<evidence type="ECO:0000256" key="13">
    <source>
        <dbReference type="SAM" id="Phobius"/>
    </source>
</evidence>
<dbReference type="GO" id="GO:0031966">
    <property type="term" value="C:mitochondrial membrane"/>
    <property type="evidence" value="ECO:0007669"/>
    <property type="project" value="UniProtKB-SubCell"/>
</dbReference>
<name>A0A7T3CJ44_9NEOP</name>
<protein>
    <recommendedName>
        <fullName evidence="12">ATP synthase complex subunit 8</fullName>
    </recommendedName>
</protein>
<feature type="transmembrane region" description="Helical" evidence="13">
    <location>
        <begin position="12"/>
        <end position="30"/>
    </location>
</feature>
<dbReference type="EMBL" id="MT025193">
    <property type="protein sequence ID" value="QPT74088.1"/>
    <property type="molecule type" value="Genomic_DNA"/>
</dbReference>
<evidence type="ECO:0000256" key="6">
    <source>
        <dbReference type="ARBA" id="ARBA00022692"/>
    </source>
</evidence>
<proteinExistence type="inferred from homology"/>
<geneLocation type="mitochondrion" evidence="14"/>
<evidence type="ECO:0000256" key="8">
    <source>
        <dbReference type="ARBA" id="ARBA00022989"/>
    </source>
</evidence>
<evidence type="ECO:0000256" key="7">
    <source>
        <dbReference type="ARBA" id="ARBA00022781"/>
    </source>
</evidence>
<organism evidence="14">
    <name type="scientific">Pharnaciini sp. NS-2020</name>
    <dbReference type="NCBI Taxonomy" id="2783690"/>
    <lineage>
        <taxon>Eukaryota</taxon>
        <taxon>Metazoa</taxon>
        <taxon>Ecdysozoa</taxon>
        <taxon>Arthropoda</taxon>
        <taxon>Hexapoda</taxon>
        <taxon>Insecta</taxon>
        <taxon>Pterygota</taxon>
        <taxon>Neoptera</taxon>
        <taxon>Polyneoptera</taxon>
        <taxon>Phasmatodea</taxon>
        <taxon>Verophasmatodea</taxon>
        <taxon>Anareolatae</taxon>
        <taxon>Phasmatidae</taxon>
        <taxon>Clitumninae</taxon>
        <taxon>Pharnaciini</taxon>
    </lineage>
</organism>
<evidence type="ECO:0000256" key="1">
    <source>
        <dbReference type="ARBA" id="ARBA00004304"/>
    </source>
</evidence>
<evidence type="ECO:0000256" key="11">
    <source>
        <dbReference type="ARBA" id="ARBA00023136"/>
    </source>
</evidence>
<gene>
    <name evidence="14" type="primary">atp8</name>
</gene>
<comment type="subcellular location">
    <subcellularLocation>
        <location evidence="1 12">Mitochondrion membrane</location>
        <topology evidence="1 12">Single-pass membrane protein</topology>
    </subcellularLocation>
</comment>
<keyword evidence="4 12" id="KW-0813">Transport</keyword>
<keyword evidence="6 12" id="KW-0812">Transmembrane</keyword>
<keyword evidence="5 12" id="KW-0138">CF(0)</keyword>
<accession>A0A7T3CJ44</accession>
<evidence type="ECO:0000256" key="5">
    <source>
        <dbReference type="ARBA" id="ARBA00022547"/>
    </source>
</evidence>
<evidence type="ECO:0000256" key="2">
    <source>
        <dbReference type="ARBA" id="ARBA00008892"/>
    </source>
</evidence>
<comment type="similarity">
    <text evidence="2 12">Belongs to the ATPase protein 8 family.</text>
</comment>
<dbReference type="GO" id="GO:0045259">
    <property type="term" value="C:proton-transporting ATP synthase complex"/>
    <property type="evidence" value="ECO:0007669"/>
    <property type="project" value="UniProtKB-KW"/>
</dbReference>
<evidence type="ECO:0000313" key="14">
    <source>
        <dbReference type="EMBL" id="QPT74088.1"/>
    </source>
</evidence>
<dbReference type="GO" id="GO:0015078">
    <property type="term" value="F:proton transmembrane transporter activity"/>
    <property type="evidence" value="ECO:0007669"/>
    <property type="project" value="InterPro"/>
</dbReference>
<evidence type="ECO:0000256" key="10">
    <source>
        <dbReference type="ARBA" id="ARBA00023128"/>
    </source>
</evidence>
<sequence>MPQMAPMSWILIYFYFILIMLTFMMKIYFYKMKKINFIKKDMLSKNEKNWKW</sequence>
<dbReference type="Pfam" id="PF00895">
    <property type="entry name" value="ATP-synt_8"/>
    <property type="match status" value="1"/>
</dbReference>
<evidence type="ECO:0000256" key="4">
    <source>
        <dbReference type="ARBA" id="ARBA00022448"/>
    </source>
</evidence>
<evidence type="ECO:0000256" key="9">
    <source>
        <dbReference type="ARBA" id="ARBA00023065"/>
    </source>
</evidence>
<keyword evidence="7 12" id="KW-0375">Hydrogen ion transport</keyword>
<keyword evidence="11 13" id="KW-0472">Membrane</keyword>
<reference evidence="14" key="1">
    <citation type="journal article" date="2020" name="PLoS ONE">
        <title>Mitochondrial genomes of stick insects (Phasmatodea) and phylogenetic considerations.</title>
        <authorList>
            <person name="Song N."/>
            <person name="Li X."/>
            <person name="Na R."/>
        </authorList>
    </citation>
    <scope>NUCLEOTIDE SEQUENCE</scope>
</reference>
<dbReference type="InterPro" id="IPR001421">
    <property type="entry name" value="ATP8_metazoa"/>
</dbReference>
<keyword evidence="9 12" id="KW-0406">Ion transport</keyword>
<dbReference type="AlphaFoldDB" id="A0A7T3CJ44"/>
<keyword evidence="10 12" id="KW-0496">Mitochondrion</keyword>
<keyword evidence="8 13" id="KW-1133">Transmembrane helix</keyword>
<evidence type="ECO:0000256" key="3">
    <source>
        <dbReference type="ARBA" id="ARBA00011291"/>
    </source>
</evidence>
<dbReference type="GO" id="GO:0015986">
    <property type="term" value="P:proton motive force-driven ATP synthesis"/>
    <property type="evidence" value="ECO:0007669"/>
    <property type="project" value="InterPro"/>
</dbReference>
<comment type="subunit">
    <text evidence="3">F-type ATPases have 2 components, CF(1) - the catalytic core - and CF(0) - the membrane proton channel.</text>
</comment>